<dbReference type="Proteomes" id="UP000823772">
    <property type="component" value="Unassembled WGS sequence"/>
</dbReference>
<protein>
    <submittedName>
        <fullName evidence="1">Uncharacterized protein</fullName>
    </submittedName>
</protein>
<reference evidence="1" key="1">
    <citation type="submission" date="2020-10" db="EMBL/GenBank/DDBJ databases">
        <authorList>
            <person name="Gilroy R."/>
        </authorList>
    </citation>
    <scope>NUCLEOTIDE SEQUENCE</scope>
    <source>
        <strain evidence="1">B3-2255</strain>
    </source>
</reference>
<dbReference type="EMBL" id="JADILY010000019">
    <property type="protein sequence ID" value="MBO8481121.1"/>
    <property type="molecule type" value="Genomic_DNA"/>
</dbReference>
<proteinExistence type="predicted"/>
<organism evidence="1 2">
    <name type="scientific">Candidatus Merdivivens faecigallinarum</name>
    <dbReference type="NCBI Taxonomy" id="2840871"/>
    <lineage>
        <taxon>Bacteria</taxon>
        <taxon>Pseudomonadati</taxon>
        <taxon>Bacteroidota</taxon>
        <taxon>Bacteroidia</taxon>
        <taxon>Bacteroidales</taxon>
        <taxon>Muribaculaceae</taxon>
        <taxon>Muribaculaceae incertae sedis</taxon>
        <taxon>Candidatus Merdivivens</taxon>
    </lineage>
</organism>
<reference evidence="1" key="2">
    <citation type="journal article" date="2021" name="PeerJ">
        <title>Extensive microbial diversity within the chicken gut microbiome revealed by metagenomics and culture.</title>
        <authorList>
            <person name="Gilroy R."/>
            <person name="Ravi A."/>
            <person name="Getino M."/>
            <person name="Pursley I."/>
            <person name="Horton D.L."/>
            <person name="Alikhan N.F."/>
            <person name="Baker D."/>
            <person name="Gharbi K."/>
            <person name="Hall N."/>
            <person name="Watson M."/>
            <person name="Adriaenssens E.M."/>
            <person name="Foster-Nyarko E."/>
            <person name="Jarju S."/>
            <person name="Secka A."/>
            <person name="Antonio M."/>
            <person name="Oren A."/>
            <person name="Chaudhuri R.R."/>
            <person name="La Ragione R."/>
            <person name="Hildebrand F."/>
            <person name="Pallen M.J."/>
        </authorList>
    </citation>
    <scope>NUCLEOTIDE SEQUENCE</scope>
    <source>
        <strain evidence="1">B3-2255</strain>
    </source>
</reference>
<gene>
    <name evidence="1" type="ORF">IAC87_01075</name>
</gene>
<evidence type="ECO:0000313" key="1">
    <source>
        <dbReference type="EMBL" id="MBO8481121.1"/>
    </source>
</evidence>
<dbReference type="AlphaFoldDB" id="A0A9D9IZV0"/>
<accession>A0A9D9IZV0</accession>
<comment type="caution">
    <text evidence="1">The sequence shown here is derived from an EMBL/GenBank/DDBJ whole genome shotgun (WGS) entry which is preliminary data.</text>
</comment>
<evidence type="ECO:0000313" key="2">
    <source>
        <dbReference type="Proteomes" id="UP000823772"/>
    </source>
</evidence>
<sequence>MVKDFADILSGVYAGSTELELATLTFYELGLNMVPSSEDDAGGSVAWNLKTDLNNVVRPVLAF</sequence>
<name>A0A9D9IZV0_9BACT</name>